<dbReference type="EMBL" id="CP091139">
    <property type="protein sequence ID" value="UUT34947.1"/>
    <property type="molecule type" value="Genomic_DNA"/>
</dbReference>
<name>A0ABY5NID7_9MICO</name>
<organism evidence="1 2">
    <name type="scientific">Microbacterium elymi</name>
    <dbReference type="NCBI Taxonomy" id="2909587"/>
    <lineage>
        <taxon>Bacteria</taxon>
        <taxon>Bacillati</taxon>
        <taxon>Actinomycetota</taxon>
        <taxon>Actinomycetes</taxon>
        <taxon>Micrococcales</taxon>
        <taxon>Microbacteriaceae</taxon>
        <taxon>Microbacterium</taxon>
    </lineage>
</organism>
<keyword evidence="2" id="KW-1185">Reference proteome</keyword>
<dbReference type="RefSeq" id="WP_259611485.1">
    <property type="nucleotide sequence ID" value="NZ_CP091139.2"/>
</dbReference>
<reference evidence="1" key="1">
    <citation type="submission" date="2022-01" db="EMBL/GenBank/DDBJ databases">
        <title>Microbacterium eymi and Microbacterium rhizovicinus sp. nov., isolated from the rhizospheric soil of Elymus tsukushiensis, a plant native to the Dokdo Islands, Republic of Korea.</title>
        <authorList>
            <person name="Hwang Y.J."/>
        </authorList>
    </citation>
    <scope>NUCLEOTIDE SEQUENCE</scope>
    <source>
        <strain evidence="1">KUDC0405</strain>
    </source>
</reference>
<evidence type="ECO:0000313" key="2">
    <source>
        <dbReference type="Proteomes" id="UP001054811"/>
    </source>
</evidence>
<proteinExistence type="predicted"/>
<evidence type="ECO:0000313" key="1">
    <source>
        <dbReference type="EMBL" id="UUT34947.1"/>
    </source>
</evidence>
<gene>
    <name evidence="1" type="ORF">L2X98_31685</name>
</gene>
<sequence length="48" mass="5005">MMDAFPHRGVTLALVARVAGDQATVLLHPDAAFRLAPRGCLGEPAGHP</sequence>
<dbReference type="Proteomes" id="UP001054811">
    <property type="component" value="Chromosome"/>
</dbReference>
<accession>A0ABY5NID7</accession>
<protein>
    <submittedName>
        <fullName evidence="1">Uncharacterized protein</fullName>
    </submittedName>
</protein>